<keyword evidence="9" id="KW-1185">Reference proteome</keyword>
<dbReference type="Proteomes" id="UP000317429">
    <property type="component" value="Chromosome"/>
</dbReference>
<dbReference type="GO" id="GO:0030596">
    <property type="term" value="F:alpha-L-rhamnosidase activity"/>
    <property type="evidence" value="ECO:0007669"/>
    <property type="project" value="UniProtKB-EC"/>
</dbReference>
<proteinExistence type="predicted"/>
<dbReference type="Pfam" id="PF17389">
    <property type="entry name" value="Bac_rhamnosid6H"/>
    <property type="match status" value="1"/>
</dbReference>
<feature type="domain" description="Alpha-L-rhamnosidase six-hairpin glycosidase" evidence="6">
    <location>
        <begin position="505"/>
        <end position="842"/>
    </location>
</feature>
<evidence type="ECO:0000259" key="6">
    <source>
        <dbReference type="Pfam" id="PF17389"/>
    </source>
</evidence>
<dbReference type="InterPro" id="IPR013737">
    <property type="entry name" value="Bac_rhamnosid_N"/>
</dbReference>
<dbReference type="KEGG" id="pnd:Pla175_42280"/>
<dbReference type="SUPFAM" id="SSF48208">
    <property type="entry name" value="Six-hairpin glycosidases"/>
    <property type="match status" value="1"/>
</dbReference>
<comment type="catalytic activity">
    <reaction evidence="1">
        <text>Hydrolysis of terminal non-reducing alpha-L-rhamnose residues in alpha-L-rhamnosides.</text>
        <dbReference type="EC" id="3.2.1.40"/>
    </reaction>
</comment>
<name>A0A518DH64_9BACT</name>
<dbReference type="Pfam" id="PF17390">
    <property type="entry name" value="Bac_rhamnosid_C"/>
    <property type="match status" value="1"/>
</dbReference>
<evidence type="ECO:0000256" key="1">
    <source>
        <dbReference type="ARBA" id="ARBA00001445"/>
    </source>
</evidence>
<dbReference type="InterPro" id="IPR012341">
    <property type="entry name" value="6hp_glycosidase-like_sf"/>
</dbReference>
<dbReference type="AlphaFoldDB" id="A0A518DH64"/>
<dbReference type="Gene3D" id="2.60.120.260">
    <property type="entry name" value="Galactose-binding domain-like"/>
    <property type="match status" value="2"/>
</dbReference>
<dbReference type="Pfam" id="PF25788">
    <property type="entry name" value="Ig_Rha78A_N"/>
    <property type="match status" value="1"/>
</dbReference>
<dbReference type="Pfam" id="PF05592">
    <property type="entry name" value="Bac_rhamnosid"/>
    <property type="match status" value="1"/>
</dbReference>
<dbReference type="GO" id="GO:0005975">
    <property type="term" value="P:carbohydrate metabolic process"/>
    <property type="evidence" value="ECO:0007669"/>
    <property type="project" value="InterPro"/>
</dbReference>
<dbReference type="OrthoDB" id="9761045at2"/>
<dbReference type="Gene3D" id="2.60.40.10">
    <property type="entry name" value="Immunoglobulins"/>
    <property type="match status" value="1"/>
</dbReference>
<feature type="domain" description="Alpha-L-rhamnosidase C-terminal" evidence="7">
    <location>
        <begin position="844"/>
        <end position="925"/>
    </location>
</feature>
<gene>
    <name evidence="8" type="ORF">Pla175_42280</name>
</gene>
<keyword evidence="3" id="KW-0378">Hydrolase</keyword>
<dbReference type="PIRSF" id="PIRSF010631">
    <property type="entry name" value="A-rhamnsds"/>
    <property type="match status" value="1"/>
</dbReference>
<dbReference type="EMBL" id="CP036291">
    <property type="protein sequence ID" value="QDU90815.1"/>
    <property type="molecule type" value="Genomic_DNA"/>
</dbReference>
<evidence type="ECO:0000256" key="2">
    <source>
        <dbReference type="ARBA" id="ARBA00012652"/>
    </source>
</evidence>
<reference evidence="8 9" key="1">
    <citation type="submission" date="2019-02" db="EMBL/GenBank/DDBJ databases">
        <title>Deep-cultivation of Planctomycetes and their phenomic and genomic characterization uncovers novel biology.</title>
        <authorList>
            <person name="Wiegand S."/>
            <person name="Jogler M."/>
            <person name="Boedeker C."/>
            <person name="Pinto D."/>
            <person name="Vollmers J."/>
            <person name="Rivas-Marin E."/>
            <person name="Kohn T."/>
            <person name="Peeters S.H."/>
            <person name="Heuer A."/>
            <person name="Rast P."/>
            <person name="Oberbeckmann S."/>
            <person name="Bunk B."/>
            <person name="Jeske O."/>
            <person name="Meyerdierks A."/>
            <person name="Storesund J.E."/>
            <person name="Kallscheuer N."/>
            <person name="Luecker S."/>
            <person name="Lage O.M."/>
            <person name="Pohl T."/>
            <person name="Merkel B.J."/>
            <person name="Hornburger P."/>
            <person name="Mueller R.-W."/>
            <person name="Bruemmer F."/>
            <person name="Labrenz M."/>
            <person name="Spormann A.M."/>
            <person name="Op den Camp H."/>
            <person name="Overmann J."/>
            <person name="Amann R."/>
            <person name="Jetten M.S.M."/>
            <person name="Mascher T."/>
            <person name="Medema M.H."/>
            <person name="Devos D.P."/>
            <person name="Kaster A.-K."/>
            <person name="Ovreas L."/>
            <person name="Rohde M."/>
            <person name="Galperin M.Y."/>
            <person name="Jogler C."/>
        </authorList>
    </citation>
    <scope>NUCLEOTIDE SEQUENCE [LARGE SCALE GENOMIC DNA]</scope>
    <source>
        <strain evidence="8 9">Pla175</strain>
    </source>
</reference>
<evidence type="ECO:0000259" key="5">
    <source>
        <dbReference type="Pfam" id="PF08531"/>
    </source>
</evidence>
<dbReference type="InterPro" id="IPR016007">
    <property type="entry name" value="Alpha_rhamnosid"/>
</dbReference>
<protein>
    <recommendedName>
        <fullName evidence="2">alpha-L-rhamnosidase</fullName>
        <ecNumber evidence="2">3.2.1.40</ecNumber>
    </recommendedName>
</protein>
<evidence type="ECO:0000259" key="7">
    <source>
        <dbReference type="Pfam" id="PF17390"/>
    </source>
</evidence>
<dbReference type="InterPro" id="IPR035396">
    <property type="entry name" value="Bac_rhamnosid6H"/>
</dbReference>
<dbReference type="Pfam" id="PF08531">
    <property type="entry name" value="Bac_rhamnosid_N"/>
    <property type="match status" value="1"/>
</dbReference>
<accession>A0A518DH64</accession>
<dbReference type="InterPro" id="IPR008928">
    <property type="entry name" value="6-hairpin_glycosidase_sf"/>
</dbReference>
<feature type="domain" description="Bacterial alpha-L-rhamnosidase N-terminal" evidence="5">
    <location>
        <begin position="176"/>
        <end position="333"/>
    </location>
</feature>
<dbReference type="PANTHER" id="PTHR33307">
    <property type="entry name" value="ALPHA-RHAMNOSIDASE (EUROFUNG)"/>
    <property type="match status" value="1"/>
</dbReference>
<dbReference type="Gene3D" id="2.60.420.10">
    <property type="entry name" value="Maltose phosphorylase, domain 3"/>
    <property type="match status" value="1"/>
</dbReference>
<dbReference type="InterPro" id="IPR013783">
    <property type="entry name" value="Ig-like_fold"/>
</dbReference>
<sequence length="995" mass="111917">MINRLIQSVAVLCVVSVHVSQGEIVVTRQRCEYRIDPLGIDDLHPRLSWAIESSTRGAKQTAYQVLASSTQDQLDADQGDLWDSGKVASSRTIHVPYEGEPLGSGEQCFWKVRAWDRDGRPSEWSPAAQWSMGLLDESEWAASYISYRDQTPVFKNRDELFLPPARQYRREFAIEKPIRRAMVYATALGIYELHLNGQQVGDAYFAPGWTDYHQRAYYQTYDVTDLIRSEGNAIGIWVADGWYSGYVGFGLLTGIGTEQIGRYTYGKTPSVMAQIEIEYEDGTRETIGTDKTWRVTGDGPIREADFLMGEYYDATRETPGWTEPGYDDSDWGASILAEENGDPVADFYEYQNPNDPRTGPEKASRPKNLGFQRPKLEAFPGVPVRMTQEIPCQSVTRRSPGRYIFDLGQNFAGTYRLRISGPKGHRVRLRFGEMLHPDGRLMTENLRKARAHDHYICKGDPAGEEFSPRFTFHGFRYVEVSDFPGEPNRDTITGLVLHSDTPGGSAFECSDPTINRLFKNIVWTQRANFIDLPTDCPQRDERMGWTGDAQVYIGSATINADVAAFFTKWLRELMEAQRENGVFPGYAPFPFQHGHDFGSAWCDAGVVCPWTIWQAYGDTRVIEECWAPMTQFMDWRKRTSQGYLGVEHGNPWGDWLSQGEETPLAFIDTAYFAVSTRMMAEMADAIGLHDEAEQYRQLLGNIERAFAERYVLPEGRLSVDTQTAYALAVYARLIPHSQRAALGDRLAQKITSNQNRMSTGFLGTYSLLPALTKTGHHDLATFLLQSHEFPSWGYEIDQGATTIWERWDSYTLEDGFGRHNAAMNSFSHYAFGAVCEWMFQEVAGIRPGKPGYEHIIIQPNPPSPSSNAERPPIHWVRASQESIRGTIASEWRLEDGGFELIVSIPANTTATVVIPTAHAGRITESDMPLNEVEGVRLLRTEPERAFLSVRSGAYRFQAPSSTTSAPEALSTSRSQTLPLAVEAASDTTDAVYQEK</sequence>
<dbReference type="InterPro" id="IPR008902">
    <property type="entry name" value="Rhamnosid_concanavalin"/>
</dbReference>
<dbReference type="Gene3D" id="1.50.10.10">
    <property type="match status" value="1"/>
</dbReference>
<dbReference type="RefSeq" id="WP_145290055.1">
    <property type="nucleotide sequence ID" value="NZ_CP036291.1"/>
</dbReference>
<dbReference type="InterPro" id="IPR035398">
    <property type="entry name" value="Bac_rhamnosid_C"/>
</dbReference>
<dbReference type="PANTHER" id="PTHR33307:SF6">
    <property type="entry name" value="ALPHA-RHAMNOSIDASE (EUROFUNG)-RELATED"/>
    <property type="match status" value="1"/>
</dbReference>
<dbReference type="EC" id="3.2.1.40" evidence="2"/>
<evidence type="ECO:0000259" key="4">
    <source>
        <dbReference type="Pfam" id="PF05592"/>
    </source>
</evidence>
<evidence type="ECO:0000313" key="8">
    <source>
        <dbReference type="EMBL" id="QDU90815.1"/>
    </source>
</evidence>
<evidence type="ECO:0000313" key="9">
    <source>
        <dbReference type="Proteomes" id="UP000317429"/>
    </source>
</evidence>
<feature type="domain" description="Alpha-L-rhamnosidase concanavalin-like" evidence="4">
    <location>
        <begin position="397"/>
        <end position="498"/>
    </location>
</feature>
<evidence type="ECO:0000256" key="3">
    <source>
        <dbReference type="ARBA" id="ARBA00022801"/>
    </source>
</evidence>
<organism evidence="8 9">
    <name type="scientific">Pirellulimonas nuda</name>
    <dbReference type="NCBI Taxonomy" id="2528009"/>
    <lineage>
        <taxon>Bacteria</taxon>
        <taxon>Pseudomonadati</taxon>
        <taxon>Planctomycetota</taxon>
        <taxon>Planctomycetia</taxon>
        <taxon>Pirellulales</taxon>
        <taxon>Lacipirellulaceae</taxon>
        <taxon>Pirellulimonas</taxon>
    </lineage>
</organism>